<keyword evidence="4" id="KW-1185">Reference proteome</keyword>
<proteinExistence type="predicted"/>
<comment type="caution">
    <text evidence="3">The sequence shown here is derived from an EMBL/GenBank/DDBJ whole genome shotgun (WGS) entry which is preliminary data.</text>
</comment>
<dbReference type="PROSITE" id="PS51257">
    <property type="entry name" value="PROKAR_LIPOPROTEIN"/>
    <property type="match status" value="1"/>
</dbReference>
<accession>A0A848HBA9</accession>
<gene>
    <name evidence="3" type="ORF">HHL11_18590</name>
</gene>
<organism evidence="3 4">
    <name type="scientific">Ramlibacter agri</name>
    <dbReference type="NCBI Taxonomy" id="2728837"/>
    <lineage>
        <taxon>Bacteria</taxon>
        <taxon>Pseudomonadati</taxon>
        <taxon>Pseudomonadota</taxon>
        <taxon>Betaproteobacteria</taxon>
        <taxon>Burkholderiales</taxon>
        <taxon>Comamonadaceae</taxon>
        <taxon>Ramlibacter</taxon>
    </lineage>
</organism>
<sequence length="200" mass="20730">MSFRRTPVIVAIGFAAACLPALAQQPAATMDVGAATAPGKAVAAQTIKTSAKIVSLDPATRTITLKRQDGKVSTVVASDELRNFDQLKVGDTVKAEYVQALALDLKKGGGGKAEVSSSEGMSRSQPGQKPGGMAARQVTVLADVVSVDAKKKTVTLKGPAGNMVDLTVDDPEQLKNIKKGDQVQALYTESLAIKVEPAAK</sequence>
<dbReference type="RefSeq" id="WP_169419833.1">
    <property type="nucleotide sequence ID" value="NZ_JABBFX010000001.1"/>
</dbReference>
<dbReference type="AlphaFoldDB" id="A0A848HBA9"/>
<feature type="chain" id="PRO_5032324699" evidence="2">
    <location>
        <begin position="24"/>
        <end position="200"/>
    </location>
</feature>
<evidence type="ECO:0000313" key="3">
    <source>
        <dbReference type="EMBL" id="NML45763.1"/>
    </source>
</evidence>
<feature type="region of interest" description="Disordered" evidence="1">
    <location>
        <begin position="108"/>
        <end position="133"/>
    </location>
</feature>
<dbReference type="EMBL" id="JABBFX010000001">
    <property type="protein sequence ID" value="NML45763.1"/>
    <property type="molecule type" value="Genomic_DNA"/>
</dbReference>
<evidence type="ECO:0000256" key="1">
    <source>
        <dbReference type="SAM" id="MobiDB-lite"/>
    </source>
</evidence>
<name>A0A848HBA9_9BURK</name>
<evidence type="ECO:0000313" key="4">
    <source>
        <dbReference type="Proteomes" id="UP000541185"/>
    </source>
</evidence>
<evidence type="ECO:0000256" key="2">
    <source>
        <dbReference type="SAM" id="SignalP"/>
    </source>
</evidence>
<feature type="signal peptide" evidence="2">
    <location>
        <begin position="1"/>
        <end position="23"/>
    </location>
</feature>
<reference evidence="3 4" key="1">
    <citation type="submission" date="2020-04" db="EMBL/GenBank/DDBJ databases">
        <title>Ramlibacter sp. G-1-2-2 isolated from soil.</title>
        <authorList>
            <person name="Dahal R.H."/>
        </authorList>
    </citation>
    <scope>NUCLEOTIDE SEQUENCE [LARGE SCALE GENOMIC DNA]</scope>
    <source>
        <strain evidence="3 4">G-1-2-2</strain>
    </source>
</reference>
<keyword evidence="2" id="KW-0732">Signal</keyword>
<dbReference type="Proteomes" id="UP000541185">
    <property type="component" value="Unassembled WGS sequence"/>
</dbReference>
<feature type="compositionally biased region" description="Polar residues" evidence="1">
    <location>
        <begin position="115"/>
        <end position="127"/>
    </location>
</feature>
<protein>
    <submittedName>
        <fullName evidence="3">Copper-binding protein</fullName>
    </submittedName>
</protein>